<sequence>MNVDIVFYDVTAFHFENINKDDLRDFGFSKANKVNEVQVVMGLLIDSKGKIMVADNEKRIRSKTDISLDQEKDKRTFCNMFSGLFTGKDIGVQVKKKRNKC</sequence>
<gene>
    <name evidence="1" type="ORF">SAMN02745221_01556</name>
</gene>
<reference evidence="2" key="1">
    <citation type="submission" date="2016-11" db="EMBL/GenBank/DDBJ databases">
        <authorList>
            <person name="Varghese N."/>
            <person name="Submissions S."/>
        </authorList>
    </citation>
    <scope>NUCLEOTIDE SEQUENCE [LARGE SCALE GENOMIC DNA]</scope>
    <source>
        <strain evidence="2">DSM 11003</strain>
    </source>
</reference>
<evidence type="ECO:0000313" key="2">
    <source>
        <dbReference type="Proteomes" id="UP000242329"/>
    </source>
</evidence>
<evidence type="ECO:0000313" key="1">
    <source>
        <dbReference type="EMBL" id="SHH04883.1"/>
    </source>
</evidence>
<name>A0A1M5PUE9_9FIRM</name>
<dbReference type="Proteomes" id="UP000242329">
    <property type="component" value="Unassembled WGS sequence"/>
</dbReference>
<dbReference type="EMBL" id="FQWY01000026">
    <property type="protein sequence ID" value="SHH04883.1"/>
    <property type="molecule type" value="Genomic_DNA"/>
</dbReference>
<proteinExistence type="predicted"/>
<accession>A0A1M5PUE9</accession>
<protein>
    <submittedName>
        <fullName evidence="1">Uncharacterized protein</fullName>
    </submittedName>
</protein>
<organism evidence="1 2">
    <name type="scientific">Thermosyntropha lipolytica DSM 11003</name>
    <dbReference type="NCBI Taxonomy" id="1123382"/>
    <lineage>
        <taxon>Bacteria</taxon>
        <taxon>Bacillati</taxon>
        <taxon>Bacillota</taxon>
        <taxon>Clostridia</taxon>
        <taxon>Eubacteriales</taxon>
        <taxon>Syntrophomonadaceae</taxon>
        <taxon>Thermosyntropha</taxon>
    </lineage>
</organism>
<keyword evidence="2" id="KW-1185">Reference proteome</keyword>
<dbReference type="AlphaFoldDB" id="A0A1M5PUE9"/>